<proteinExistence type="predicted"/>
<dbReference type="RefSeq" id="WP_245124881.1">
    <property type="nucleotide sequence ID" value="NZ_CP095061.1"/>
</dbReference>
<protein>
    <submittedName>
        <fullName evidence="1">Uncharacterized protein</fullName>
    </submittedName>
</protein>
<reference evidence="1" key="1">
    <citation type="submission" date="2022-04" db="EMBL/GenBank/DDBJ databases">
        <title>Hymenobacter sp. isolated from the air.</title>
        <authorList>
            <person name="Won M."/>
            <person name="Lee C.-M."/>
            <person name="Woen H.-Y."/>
            <person name="Kwon S.-W."/>
        </authorList>
    </citation>
    <scope>NUCLEOTIDE SEQUENCE</scope>
    <source>
        <strain evidence="1">5420S-77</strain>
    </source>
</reference>
<evidence type="ECO:0000313" key="2">
    <source>
        <dbReference type="Proteomes" id="UP000830401"/>
    </source>
</evidence>
<keyword evidence="2" id="KW-1185">Reference proteome</keyword>
<evidence type="ECO:0000313" key="1">
    <source>
        <dbReference type="EMBL" id="UOQ68165.1"/>
    </source>
</evidence>
<dbReference type="EMBL" id="CP095061">
    <property type="protein sequence ID" value="UOQ68165.1"/>
    <property type="molecule type" value="Genomic_DNA"/>
</dbReference>
<name>A0ABY4GBM5_9BACT</name>
<gene>
    <name evidence="1" type="ORF">MUN86_10105</name>
</gene>
<dbReference type="Proteomes" id="UP000830401">
    <property type="component" value="Chromosome"/>
</dbReference>
<accession>A0ABY4GBM5</accession>
<sequence>MKKPRGTNRLLRSLEKQSTSAELLDITEFLRRQYDYRKLGLGIWHTTATTIPLAVRQQAIRVLLATFFQWNQQLIAQQEEFYLAIWLFEREFAHSSQVVAGIGEKIKAYHQLFTNCDSTLSLPAKYQQLSGADQLDWVACHSNEWYKPEDFINGWPAWMLRRPHHLYTDDTGREFLIVQTDRVWVGTLPICFTLADRP</sequence>
<organism evidence="1 2">
    <name type="scientific">Hymenobacter volaticus</name>
    <dbReference type="NCBI Taxonomy" id="2932254"/>
    <lineage>
        <taxon>Bacteria</taxon>
        <taxon>Pseudomonadati</taxon>
        <taxon>Bacteroidota</taxon>
        <taxon>Cytophagia</taxon>
        <taxon>Cytophagales</taxon>
        <taxon>Hymenobacteraceae</taxon>
        <taxon>Hymenobacter</taxon>
    </lineage>
</organism>